<dbReference type="EMBL" id="AMQM01001881">
    <property type="status" value="NOT_ANNOTATED_CDS"/>
    <property type="molecule type" value="Genomic_DNA"/>
</dbReference>
<evidence type="ECO:0000313" key="2">
    <source>
        <dbReference type="EnsemblMetazoa" id="HelroP164912"/>
    </source>
</evidence>
<dbReference type="AlphaFoldDB" id="T1EVY8"/>
<dbReference type="HOGENOM" id="CLU_1808309_0_0_1"/>
<gene>
    <name evidence="2" type="primary">20200738</name>
    <name evidence="1" type="ORF">HELRODRAFT_164912</name>
</gene>
<dbReference type="RefSeq" id="XP_009029095.1">
    <property type="nucleotide sequence ID" value="XM_009030847.1"/>
</dbReference>
<reference evidence="3" key="1">
    <citation type="submission" date="2012-12" db="EMBL/GenBank/DDBJ databases">
        <authorList>
            <person name="Hellsten U."/>
            <person name="Grimwood J."/>
            <person name="Chapman J.A."/>
            <person name="Shapiro H."/>
            <person name="Aerts A."/>
            <person name="Otillar R.P."/>
            <person name="Terry A.Y."/>
            <person name="Boore J.L."/>
            <person name="Simakov O."/>
            <person name="Marletaz F."/>
            <person name="Cho S.-J."/>
            <person name="Edsinger-Gonzales E."/>
            <person name="Havlak P."/>
            <person name="Kuo D.-H."/>
            <person name="Larsson T."/>
            <person name="Lv J."/>
            <person name="Arendt D."/>
            <person name="Savage R."/>
            <person name="Osoegawa K."/>
            <person name="de Jong P."/>
            <person name="Lindberg D.R."/>
            <person name="Seaver E.C."/>
            <person name="Weisblat D.A."/>
            <person name="Putnam N.H."/>
            <person name="Grigoriev I.V."/>
            <person name="Rokhsar D.S."/>
        </authorList>
    </citation>
    <scope>NUCLEOTIDE SEQUENCE</scope>
</reference>
<organism evidence="2 3">
    <name type="scientific">Helobdella robusta</name>
    <name type="common">Californian leech</name>
    <dbReference type="NCBI Taxonomy" id="6412"/>
    <lineage>
        <taxon>Eukaryota</taxon>
        <taxon>Metazoa</taxon>
        <taxon>Spiralia</taxon>
        <taxon>Lophotrochozoa</taxon>
        <taxon>Annelida</taxon>
        <taxon>Clitellata</taxon>
        <taxon>Hirudinea</taxon>
        <taxon>Rhynchobdellida</taxon>
        <taxon>Glossiphoniidae</taxon>
        <taxon>Helobdella</taxon>
    </lineage>
</organism>
<protein>
    <submittedName>
        <fullName evidence="1 2">Uncharacterized protein</fullName>
    </submittedName>
</protein>
<dbReference type="EMBL" id="KB097639">
    <property type="protein sequence ID" value="ESN92795.1"/>
    <property type="molecule type" value="Genomic_DNA"/>
</dbReference>
<dbReference type="KEGG" id="hro:HELRODRAFT_164912"/>
<dbReference type="Proteomes" id="UP000015101">
    <property type="component" value="Unassembled WGS sequence"/>
</dbReference>
<dbReference type="EnsemblMetazoa" id="HelroT164912">
    <property type="protein sequence ID" value="HelroP164912"/>
    <property type="gene ID" value="HelroG164912"/>
</dbReference>
<dbReference type="CTD" id="20200738"/>
<evidence type="ECO:0000313" key="3">
    <source>
        <dbReference type="Proteomes" id="UP000015101"/>
    </source>
</evidence>
<dbReference type="GeneID" id="20200738"/>
<keyword evidence="3" id="KW-1185">Reference proteome</keyword>
<proteinExistence type="predicted"/>
<evidence type="ECO:0000313" key="1">
    <source>
        <dbReference type="EMBL" id="ESN92795.1"/>
    </source>
</evidence>
<dbReference type="InParanoid" id="T1EVY8"/>
<sequence>MCRRETISAARKRLSVPLGKDFKQCSTCCELTVKLEASLGRHSFLFEGAFGCFSLREPMVSSVTGATVSVEDNNCSAFRMFPFSILDLTDEISVHPSGRLPSCAEMPDGSLRTGIVALEKRCMDRYLTKTELNNIIEITNEKS</sequence>
<accession>T1EVY8</accession>
<reference evidence="1 3" key="2">
    <citation type="journal article" date="2013" name="Nature">
        <title>Insights into bilaterian evolution from three spiralian genomes.</title>
        <authorList>
            <person name="Simakov O."/>
            <person name="Marletaz F."/>
            <person name="Cho S.J."/>
            <person name="Edsinger-Gonzales E."/>
            <person name="Havlak P."/>
            <person name="Hellsten U."/>
            <person name="Kuo D.H."/>
            <person name="Larsson T."/>
            <person name="Lv J."/>
            <person name="Arendt D."/>
            <person name="Savage R."/>
            <person name="Osoegawa K."/>
            <person name="de Jong P."/>
            <person name="Grimwood J."/>
            <person name="Chapman J.A."/>
            <person name="Shapiro H."/>
            <person name="Aerts A."/>
            <person name="Otillar R.P."/>
            <person name="Terry A.Y."/>
            <person name="Boore J.L."/>
            <person name="Grigoriev I.V."/>
            <person name="Lindberg D.R."/>
            <person name="Seaver E.C."/>
            <person name="Weisblat D.A."/>
            <person name="Putnam N.H."/>
            <person name="Rokhsar D.S."/>
        </authorList>
    </citation>
    <scope>NUCLEOTIDE SEQUENCE</scope>
</reference>
<reference evidence="2" key="3">
    <citation type="submission" date="2015-06" db="UniProtKB">
        <authorList>
            <consortium name="EnsemblMetazoa"/>
        </authorList>
    </citation>
    <scope>IDENTIFICATION</scope>
</reference>
<name>T1EVY8_HELRO</name>